<evidence type="ECO:0000256" key="6">
    <source>
        <dbReference type="ARBA" id="ARBA00022827"/>
    </source>
</evidence>
<keyword evidence="4" id="KW-0285">Flavoprotein</keyword>
<evidence type="ECO:0000256" key="11">
    <source>
        <dbReference type="SAM" id="MobiDB-lite"/>
    </source>
</evidence>
<accession>A0AAU7D121</accession>
<keyword evidence="5" id="KW-0288">FMN</keyword>
<keyword evidence="6" id="KW-0274">FAD</keyword>
<evidence type="ECO:0000256" key="2">
    <source>
        <dbReference type="ARBA" id="ARBA00001974"/>
    </source>
</evidence>
<dbReference type="GO" id="GO:0019344">
    <property type="term" value="P:cysteine biosynthetic process"/>
    <property type="evidence" value="ECO:0007669"/>
    <property type="project" value="UniProtKB-KW"/>
</dbReference>
<evidence type="ECO:0000259" key="12">
    <source>
        <dbReference type="PROSITE" id="PS51384"/>
    </source>
</evidence>
<dbReference type="InterPro" id="IPR039261">
    <property type="entry name" value="FNR_nucleotide-bd"/>
</dbReference>
<keyword evidence="8" id="KW-0560">Oxidoreductase</keyword>
<dbReference type="EMBL" id="CP121195">
    <property type="protein sequence ID" value="XBH14674.1"/>
    <property type="molecule type" value="Genomic_DNA"/>
</dbReference>
<dbReference type="InterPro" id="IPR017927">
    <property type="entry name" value="FAD-bd_FR_type"/>
</dbReference>
<dbReference type="AlphaFoldDB" id="A0AAU7DA22"/>
<name>A0AAU7DA22_9BACT</name>
<dbReference type="Pfam" id="PF00667">
    <property type="entry name" value="FAD_binding_1"/>
    <property type="match status" value="1"/>
</dbReference>
<dbReference type="InterPro" id="IPR003097">
    <property type="entry name" value="CysJ-like_FAD-binding"/>
</dbReference>
<accession>A0AAU7DA22</accession>
<evidence type="ECO:0000256" key="4">
    <source>
        <dbReference type="ARBA" id="ARBA00022630"/>
    </source>
</evidence>
<evidence type="ECO:0000313" key="14">
    <source>
        <dbReference type="EMBL" id="XBH14674.1"/>
    </source>
</evidence>
<comment type="catalytic activity">
    <reaction evidence="10">
        <text>hydrogen sulfide + 3 NADP(+) + 3 H2O = sulfite + 3 NADPH + 4 H(+)</text>
        <dbReference type="Rhea" id="RHEA:13801"/>
        <dbReference type="ChEBI" id="CHEBI:15377"/>
        <dbReference type="ChEBI" id="CHEBI:15378"/>
        <dbReference type="ChEBI" id="CHEBI:17359"/>
        <dbReference type="ChEBI" id="CHEBI:29919"/>
        <dbReference type="ChEBI" id="CHEBI:57783"/>
        <dbReference type="ChEBI" id="CHEBI:58349"/>
        <dbReference type="EC" id="1.8.1.2"/>
    </reaction>
</comment>
<evidence type="ECO:0000256" key="1">
    <source>
        <dbReference type="ARBA" id="ARBA00001917"/>
    </source>
</evidence>
<organism evidence="14">
    <name type="scientific">Edaphobacter paludis</name>
    <dbReference type="NCBI Taxonomy" id="3035702"/>
    <lineage>
        <taxon>Bacteria</taxon>
        <taxon>Pseudomonadati</taxon>
        <taxon>Acidobacteriota</taxon>
        <taxon>Terriglobia</taxon>
        <taxon>Terriglobales</taxon>
        <taxon>Acidobacteriaceae</taxon>
        <taxon>Edaphobacter</taxon>
    </lineage>
</organism>
<dbReference type="Pfam" id="PF00175">
    <property type="entry name" value="NAD_binding_1"/>
    <property type="match status" value="1"/>
</dbReference>
<dbReference type="PANTHER" id="PTHR19384">
    <property type="entry name" value="NITRIC OXIDE SYNTHASE-RELATED"/>
    <property type="match status" value="1"/>
</dbReference>
<evidence type="ECO:0000256" key="3">
    <source>
        <dbReference type="ARBA" id="ARBA00012604"/>
    </source>
</evidence>
<dbReference type="PRINTS" id="PR00371">
    <property type="entry name" value="FPNCR"/>
</dbReference>
<evidence type="ECO:0000256" key="10">
    <source>
        <dbReference type="ARBA" id="ARBA00052219"/>
    </source>
</evidence>
<protein>
    <recommendedName>
        <fullName evidence="3">assimilatory sulfite reductase (NADPH)</fullName>
        <ecNumber evidence="3">1.8.1.2</ecNumber>
    </recommendedName>
</protein>
<dbReference type="SUPFAM" id="SSF52343">
    <property type="entry name" value="Ferredoxin reductase-like, C-terminal NADP-linked domain"/>
    <property type="match status" value="1"/>
</dbReference>
<feature type="region of interest" description="Disordered" evidence="11">
    <location>
        <begin position="1"/>
        <end position="25"/>
    </location>
</feature>
<evidence type="ECO:0000256" key="8">
    <source>
        <dbReference type="ARBA" id="ARBA00023002"/>
    </source>
</evidence>
<dbReference type="GO" id="GO:0004783">
    <property type="term" value="F:sulfite reductase (NADPH) activity"/>
    <property type="evidence" value="ECO:0007669"/>
    <property type="project" value="UniProtKB-EC"/>
</dbReference>
<proteinExistence type="predicted"/>
<evidence type="ECO:0000256" key="7">
    <source>
        <dbReference type="ARBA" id="ARBA00022857"/>
    </source>
</evidence>
<dbReference type="EC" id="1.8.1.2" evidence="3"/>
<dbReference type="Gene3D" id="1.20.990.10">
    <property type="entry name" value="NADPH-cytochrome p450 Reductase, Chain A, domain 3"/>
    <property type="match status" value="1"/>
</dbReference>
<dbReference type="CDD" id="cd06199">
    <property type="entry name" value="SiR"/>
    <property type="match status" value="1"/>
</dbReference>
<keyword evidence="7" id="KW-0521">NADP</keyword>
<gene>
    <name evidence="13" type="ORF">P4G45_05810</name>
    <name evidence="14" type="ORF">P8936_05785</name>
</gene>
<dbReference type="GO" id="GO:0050660">
    <property type="term" value="F:flavin adenine dinucleotide binding"/>
    <property type="evidence" value="ECO:0007669"/>
    <property type="project" value="TreeGrafter"/>
</dbReference>
<dbReference type="SUPFAM" id="SSF63380">
    <property type="entry name" value="Riboflavin synthase domain-like"/>
    <property type="match status" value="1"/>
</dbReference>
<evidence type="ECO:0000256" key="9">
    <source>
        <dbReference type="ARBA" id="ARBA00023192"/>
    </source>
</evidence>
<reference evidence="14" key="1">
    <citation type="submission" date="2023-03" db="EMBL/GenBank/DDBJ databases">
        <title>Edaphobacter sp.</title>
        <authorList>
            <person name="Huber K.J."/>
            <person name="Papendorf J."/>
            <person name="Pilke C."/>
            <person name="Bunk B."/>
            <person name="Sproeer C."/>
            <person name="Pester M."/>
        </authorList>
    </citation>
    <scope>NUCLEOTIDE SEQUENCE</scope>
    <source>
        <strain evidence="13">DSM 109919</strain>
        <strain evidence="14">DSM 109920</strain>
    </source>
</reference>
<dbReference type="PROSITE" id="PS51384">
    <property type="entry name" value="FAD_FR"/>
    <property type="match status" value="1"/>
</dbReference>
<dbReference type="EMBL" id="CP121194">
    <property type="protein sequence ID" value="XBH11245.1"/>
    <property type="molecule type" value="Genomic_DNA"/>
</dbReference>
<sequence length="391" mass="43857">MTEVLEQEAKGAQTHAPKYTRNNPYSSTVTVNELLTAEGSEKETRHVELSLEEGMTYTPGDAVGIIPENRPEAVAEVLAALGFKGDERVLDHYKVEISLEEALRTRLGIGKLARGSVNQYAKLAPEIEGLKVMVGPEHKARAEEYCWGREFVDLATDFPHVVKDPQELFHVLQRLTPRMYSIASSQAMHKDNVQTTVRVVRYDAHGRTRQGVASGHLGDRAGVGVKMPIFLHANGNFRLPEDTSAPVIMIGPGTGIAPFRAFLEERQAKGEPGDNWLFFGEQREALDFLYKDQLQKMHKDGVLTHLDTAFSRDQAKKVYVQDRMQEKAAELYAWLERGAYFYVCGDATRMAKDVETALLDVIARGSNGTLDHATEYLAAMKKQKRYQRDVY</sequence>
<evidence type="ECO:0000313" key="13">
    <source>
        <dbReference type="EMBL" id="XBH11245.1"/>
    </source>
</evidence>
<keyword evidence="9" id="KW-0028">Amino-acid biosynthesis</keyword>
<evidence type="ECO:0000256" key="5">
    <source>
        <dbReference type="ARBA" id="ARBA00022643"/>
    </source>
</evidence>
<dbReference type="InterPro" id="IPR001433">
    <property type="entry name" value="OxRdtase_FAD/NAD-bd"/>
</dbReference>
<dbReference type="PANTHER" id="PTHR19384:SF128">
    <property type="entry name" value="NADPH OXIDOREDUCTASE A"/>
    <property type="match status" value="1"/>
</dbReference>
<dbReference type="KEGG" id="epl:P4G45_05810"/>
<dbReference type="GO" id="GO:0010181">
    <property type="term" value="F:FMN binding"/>
    <property type="evidence" value="ECO:0007669"/>
    <property type="project" value="TreeGrafter"/>
</dbReference>
<dbReference type="InterPro" id="IPR001709">
    <property type="entry name" value="Flavoprot_Pyr_Nucl_cyt_Rdtase"/>
</dbReference>
<dbReference type="GO" id="GO:0005829">
    <property type="term" value="C:cytosol"/>
    <property type="evidence" value="ECO:0007669"/>
    <property type="project" value="TreeGrafter"/>
</dbReference>
<dbReference type="FunFam" id="3.40.50.80:FF:000001">
    <property type="entry name" value="NADPH--cytochrome P450 reductase 1"/>
    <property type="match status" value="1"/>
</dbReference>
<dbReference type="RefSeq" id="WP_348268733.1">
    <property type="nucleotide sequence ID" value="NZ_CP121194.1"/>
</dbReference>
<comment type="cofactor">
    <cofactor evidence="1">
        <name>FMN</name>
        <dbReference type="ChEBI" id="CHEBI:58210"/>
    </cofactor>
</comment>
<dbReference type="Gene3D" id="2.40.30.10">
    <property type="entry name" value="Translation factors"/>
    <property type="match status" value="1"/>
</dbReference>
<dbReference type="Gene3D" id="3.40.50.80">
    <property type="entry name" value="Nucleotide-binding domain of ferredoxin-NADP reductase (FNR) module"/>
    <property type="match status" value="1"/>
</dbReference>
<comment type="cofactor">
    <cofactor evidence="2">
        <name>FAD</name>
        <dbReference type="ChEBI" id="CHEBI:57692"/>
    </cofactor>
</comment>
<dbReference type="InterPro" id="IPR023173">
    <property type="entry name" value="NADPH_Cyt_P450_Rdtase_alpha"/>
</dbReference>
<keyword evidence="9" id="KW-0198">Cysteine biosynthesis</keyword>
<dbReference type="InterPro" id="IPR017938">
    <property type="entry name" value="Riboflavin_synthase-like_b-brl"/>
</dbReference>
<feature type="domain" description="FAD-binding FR-type" evidence="12">
    <location>
        <begin position="22"/>
        <end position="240"/>
    </location>
</feature>